<protein>
    <recommendedName>
        <fullName evidence="3">Peptidase S1 domain-containing protein</fullName>
    </recommendedName>
</protein>
<dbReference type="InterPro" id="IPR018114">
    <property type="entry name" value="TRYPSIN_HIS"/>
</dbReference>
<dbReference type="PROSITE" id="PS00134">
    <property type="entry name" value="TRYPSIN_HIS"/>
    <property type="match status" value="1"/>
</dbReference>
<evidence type="ECO:0000259" key="3">
    <source>
        <dbReference type="Pfam" id="PF00089"/>
    </source>
</evidence>
<organism evidence="4 5">
    <name type="scientific">Oryzias sinensis</name>
    <name type="common">Chinese medaka</name>
    <dbReference type="NCBI Taxonomy" id="183150"/>
    <lineage>
        <taxon>Eukaryota</taxon>
        <taxon>Metazoa</taxon>
        <taxon>Chordata</taxon>
        <taxon>Craniata</taxon>
        <taxon>Vertebrata</taxon>
        <taxon>Euteleostomi</taxon>
        <taxon>Actinopterygii</taxon>
        <taxon>Neopterygii</taxon>
        <taxon>Teleostei</taxon>
        <taxon>Neoteleostei</taxon>
        <taxon>Acanthomorphata</taxon>
        <taxon>Ovalentaria</taxon>
        <taxon>Atherinomorphae</taxon>
        <taxon>Beloniformes</taxon>
        <taxon>Adrianichthyidae</taxon>
        <taxon>Oryziinae</taxon>
        <taxon>Oryzias</taxon>
    </lineage>
</organism>
<dbReference type="GeneTree" id="ENSGT00910000144271"/>
<dbReference type="SUPFAM" id="SSF50494">
    <property type="entry name" value="Trypsin-like serine proteases"/>
    <property type="match status" value="1"/>
</dbReference>
<dbReference type="Proteomes" id="UP000694383">
    <property type="component" value="Unplaced"/>
</dbReference>
<dbReference type="Ensembl" id="ENSOSIT00000003802.1">
    <property type="protein sequence ID" value="ENSOSIP00000003547.1"/>
    <property type="gene ID" value="ENSOSIG00000002351.1"/>
</dbReference>
<dbReference type="PANTHER" id="PTHR24271:SF80">
    <property type="entry name" value="GRANZYME 3, TANDEM DUPLICATE 1-RELATED"/>
    <property type="match status" value="1"/>
</dbReference>
<evidence type="ECO:0000313" key="4">
    <source>
        <dbReference type="Ensembl" id="ENSOSIP00000003547.1"/>
    </source>
</evidence>
<feature type="signal peptide" evidence="2">
    <location>
        <begin position="1"/>
        <end position="22"/>
    </location>
</feature>
<name>A0A8C7WUH1_9TELE</name>
<dbReference type="InterPro" id="IPR001254">
    <property type="entry name" value="Trypsin_dom"/>
</dbReference>
<dbReference type="InterPro" id="IPR009003">
    <property type="entry name" value="Peptidase_S1_PA"/>
</dbReference>
<proteinExistence type="predicted"/>
<reference evidence="4" key="2">
    <citation type="submission" date="2025-09" db="UniProtKB">
        <authorList>
            <consortium name="Ensembl"/>
        </authorList>
    </citation>
    <scope>IDENTIFICATION</scope>
</reference>
<evidence type="ECO:0000313" key="5">
    <source>
        <dbReference type="Proteomes" id="UP000694383"/>
    </source>
</evidence>
<dbReference type="PANTHER" id="PTHR24271">
    <property type="entry name" value="KALLIKREIN-RELATED"/>
    <property type="match status" value="1"/>
</dbReference>
<accession>A0A8C7WUH1</accession>
<evidence type="ECO:0000256" key="2">
    <source>
        <dbReference type="SAM" id="SignalP"/>
    </source>
</evidence>
<keyword evidence="1" id="KW-1015">Disulfide bond</keyword>
<feature type="chain" id="PRO_5034771631" description="Peptidase S1 domain-containing protein" evidence="2">
    <location>
        <begin position="23"/>
        <end position="70"/>
    </location>
</feature>
<feature type="domain" description="Peptidase S1" evidence="3">
    <location>
        <begin position="27"/>
        <end position="69"/>
    </location>
</feature>
<sequence length="70" mass="7566">MQGSSFLHMLLLVSMNFLPVGASEGGIVGGRVAEPHSRPYMASLQFQGHHICGGILIRDDYILTAAHCKK</sequence>
<keyword evidence="2" id="KW-0732">Signal</keyword>
<dbReference type="GO" id="GO:0006508">
    <property type="term" value="P:proteolysis"/>
    <property type="evidence" value="ECO:0007669"/>
    <property type="project" value="InterPro"/>
</dbReference>
<dbReference type="InterPro" id="IPR043504">
    <property type="entry name" value="Peptidase_S1_PA_chymotrypsin"/>
</dbReference>
<dbReference type="AlphaFoldDB" id="A0A8C7WUH1"/>
<evidence type="ECO:0000256" key="1">
    <source>
        <dbReference type="ARBA" id="ARBA00023157"/>
    </source>
</evidence>
<dbReference type="GO" id="GO:0004252">
    <property type="term" value="F:serine-type endopeptidase activity"/>
    <property type="evidence" value="ECO:0007669"/>
    <property type="project" value="InterPro"/>
</dbReference>
<dbReference type="Gene3D" id="2.40.10.10">
    <property type="entry name" value="Trypsin-like serine proteases"/>
    <property type="match status" value="1"/>
</dbReference>
<dbReference type="Pfam" id="PF00089">
    <property type="entry name" value="Trypsin"/>
    <property type="match status" value="1"/>
</dbReference>
<reference evidence="4" key="1">
    <citation type="submission" date="2025-08" db="UniProtKB">
        <authorList>
            <consortium name="Ensembl"/>
        </authorList>
    </citation>
    <scope>IDENTIFICATION</scope>
</reference>
<keyword evidence="5" id="KW-1185">Reference proteome</keyword>